<evidence type="ECO:0000259" key="19">
    <source>
        <dbReference type="Pfam" id="PF12804"/>
    </source>
</evidence>
<keyword evidence="12 17" id="KW-0012">Acyltransferase</keyword>
<dbReference type="AlphaFoldDB" id="A0A4Q7NQ56"/>
<accession>A0A4Q7NQ56</accession>
<comment type="caution">
    <text evidence="17">Lacks conserved residue(s) required for the propagation of feature annotation.</text>
</comment>
<evidence type="ECO:0000313" key="21">
    <source>
        <dbReference type="Proteomes" id="UP000293638"/>
    </source>
</evidence>
<evidence type="ECO:0000256" key="18">
    <source>
        <dbReference type="SAM" id="MobiDB-lite"/>
    </source>
</evidence>
<keyword evidence="13 17" id="KW-0961">Cell wall biogenesis/degradation</keyword>
<dbReference type="SUPFAM" id="SSF51161">
    <property type="entry name" value="Trimeric LpxA-like enzymes"/>
    <property type="match status" value="1"/>
</dbReference>
<evidence type="ECO:0000256" key="4">
    <source>
        <dbReference type="ARBA" id="ARBA00022679"/>
    </source>
</evidence>
<dbReference type="PANTHER" id="PTHR43584">
    <property type="entry name" value="NUCLEOTIDYL TRANSFERASE"/>
    <property type="match status" value="1"/>
</dbReference>
<gene>
    <name evidence="17" type="primary">glmU</name>
    <name evidence="20" type="ORF">EV189_2848</name>
</gene>
<dbReference type="GO" id="GO:0006048">
    <property type="term" value="P:UDP-N-acetylglucosamine biosynthetic process"/>
    <property type="evidence" value="ECO:0007669"/>
    <property type="project" value="UniProtKB-UniPathway"/>
</dbReference>
<dbReference type="GO" id="GO:0000287">
    <property type="term" value="F:magnesium ion binding"/>
    <property type="evidence" value="ECO:0007669"/>
    <property type="project" value="UniProtKB-UniRule"/>
</dbReference>
<dbReference type="CDD" id="cd03353">
    <property type="entry name" value="LbH_GlmU_C"/>
    <property type="match status" value="1"/>
</dbReference>
<feature type="active site" description="Proton acceptor" evidence="17">
    <location>
        <position position="380"/>
    </location>
</feature>
<feature type="binding site" evidence="17">
    <location>
        <position position="457"/>
    </location>
    <ligand>
        <name>acetyl-CoA</name>
        <dbReference type="ChEBI" id="CHEBI:57288"/>
    </ligand>
</feature>
<dbReference type="Gene3D" id="2.160.10.10">
    <property type="entry name" value="Hexapeptide repeat proteins"/>
    <property type="match status" value="1"/>
</dbReference>
<evidence type="ECO:0000256" key="10">
    <source>
        <dbReference type="ARBA" id="ARBA00022984"/>
    </source>
</evidence>
<comment type="function">
    <text evidence="16 17">Catalyzes the last two sequential reactions in the de novo biosynthetic pathway for UDP-N-acetylglucosamine (UDP-GlcNAc). The C-terminal domain catalyzes the transfer of acetyl group from acetyl coenzyme A to glucosamine-1-phosphate (GlcN-1-P) to produce N-acetylglucosamine-1-phosphate (GlcNAc-1-P), which is converted into UDP-GlcNAc by the transfer of uridine 5-monophosphate (from uridine 5-triphosphate), a reaction catalyzed by the N-terminal domain.</text>
</comment>
<dbReference type="GO" id="GO:0008360">
    <property type="term" value="P:regulation of cell shape"/>
    <property type="evidence" value="ECO:0007669"/>
    <property type="project" value="UniProtKB-KW"/>
</dbReference>
<comment type="caution">
    <text evidence="20">The sequence shown here is derived from an EMBL/GenBank/DDBJ whole genome shotgun (WGS) entry which is preliminary data.</text>
</comment>
<feature type="region of interest" description="Linker" evidence="17">
    <location>
        <begin position="248"/>
        <end position="268"/>
    </location>
</feature>
<evidence type="ECO:0000256" key="3">
    <source>
        <dbReference type="ARBA" id="ARBA00022490"/>
    </source>
</evidence>
<comment type="pathway">
    <text evidence="17">Bacterial outer membrane biogenesis; LPS lipid A biosynthesis.</text>
</comment>
<dbReference type="HAMAP" id="MF_01631">
    <property type="entry name" value="GlmU"/>
    <property type="match status" value="1"/>
</dbReference>
<evidence type="ECO:0000256" key="13">
    <source>
        <dbReference type="ARBA" id="ARBA00023316"/>
    </source>
</evidence>
<comment type="pathway">
    <text evidence="17">Nucleotide-sugar biosynthesis; UDP-N-acetyl-alpha-D-glucosamine biosynthesis; N-acetyl-alpha-D-glucosamine 1-phosphate from alpha-D-glucosamine 6-phosphate (route II): step 2/2.</text>
</comment>
<dbReference type="GO" id="GO:0003977">
    <property type="term" value="F:UDP-N-acetylglucosamine diphosphorylase activity"/>
    <property type="evidence" value="ECO:0007669"/>
    <property type="project" value="UniProtKB-UniRule"/>
</dbReference>
<feature type="binding site" evidence="17">
    <location>
        <position position="440"/>
    </location>
    <ligand>
        <name>acetyl-CoA</name>
        <dbReference type="ChEBI" id="CHEBI:57288"/>
    </ligand>
</feature>
<feature type="binding site" evidence="17">
    <location>
        <position position="245"/>
    </location>
    <ligand>
        <name>Mg(2+)</name>
        <dbReference type="ChEBI" id="CHEBI:18420"/>
    </ligand>
</feature>
<evidence type="ECO:0000256" key="14">
    <source>
        <dbReference type="ARBA" id="ARBA00048247"/>
    </source>
</evidence>
<dbReference type="OrthoDB" id="9775031at2"/>
<feature type="binding site" evidence="17">
    <location>
        <position position="120"/>
    </location>
    <ligand>
        <name>Mg(2+)</name>
        <dbReference type="ChEBI" id="CHEBI:18420"/>
    </ligand>
</feature>
<feature type="binding site" evidence="17">
    <location>
        <begin position="95"/>
        <end position="96"/>
    </location>
    <ligand>
        <name>UDP-N-acetyl-alpha-D-glucosamine</name>
        <dbReference type="ChEBI" id="CHEBI:57705"/>
    </ligand>
</feature>
<feature type="compositionally biased region" description="Low complexity" evidence="18">
    <location>
        <begin position="500"/>
        <end position="511"/>
    </location>
</feature>
<evidence type="ECO:0000256" key="5">
    <source>
        <dbReference type="ARBA" id="ARBA00022695"/>
    </source>
</evidence>
<keyword evidence="4 17" id="KW-0808">Transferase</keyword>
<dbReference type="GO" id="GO:0005737">
    <property type="term" value="C:cytoplasm"/>
    <property type="evidence" value="ECO:0007669"/>
    <property type="project" value="UniProtKB-SubCell"/>
</dbReference>
<dbReference type="GO" id="GO:0071555">
    <property type="term" value="P:cell wall organization"/>
    <property type="evidence" value="ECO:0007669"/>
    <property type="project" value="UniProtKB-KW"/>
</dbReference>
<feature type="binding site" evidence="17">
    <location>
        <position position="172"/>
    </location>
    <ligand>
        <name>UDP-N-acetyl-alpha-D-glucosamine</name>
        <dbReference type="ChEBI" id="CHEBI:57705"/>
    </ligand>
</feature>
<feature type="binding site" evidence="17">
    <location>
        <position position="245"/>
    </location>
    <ligand>
        <name>UDP-N-acetyl-alpha-D-glucosamine</name>
        <dbReference type="ChEBI" id="CHEBI:57705"/>
    </ligand>
</feature>
<dbReference type="Gene3D" id="3.90.550.10">
    <property type="entry name" value="Spore Coat Polysaccharide Biosynthesis Protein SpsA, Chain A"/>
    <property type="match status" value="1"/>
</dbReference>
<proteinExistence type="inferred from homology"/>
<keyword evidence="6 17" id="KW-0479">Metal-binding</keyword>
<dbReference type="EC" id="2.7.7.23" evidence="17"/>
<keyword evidence="10 17" id="KW-0573">Peptidoglycan synthesis</keyword>
<dbReference type="GO" id="GO:0000902">
    <property type="term" value="P:cell morphogenesis"/>
    <property type="evidence" value="ECO:0007669"/>
    <property type="project" value="UniProtKB-UniRule"/>
</dbReference>
<keyword evidence="11 17" id="KW-0511">Multifunctional enzyme</keyword>
<comment type="similarity">
    <text evidence="2 17">In the N-terminal section; belongs to the N-acetylglucosamine-1-phosphate uridyltransferase family.</text>
</comment>
<evidence type="ECO:0000256" key="8">
    <source>
        <dbReference type="ARBA" id="ARBA00022842"/>
    </source>
</evidence>
<dbReference type="NCBIfam" id="TIGR01173">
    <property type="entry name" value="glmU"/>
    <property type="match status" value="1"/>
</dbReference>
<feature type="binding site" evidence="17">
    <location>
        <begin position="403"/>
        <end position="404"/>
    </location>
    <ligand>
        <name>acetyl-CoA</name>
        <dbReference type="ChEBI" id="CHEBI:57288"/>
    </ligand>
</feature>
<feature type="region of interest" description="N-acetyltransferase" evidence="17">
    <location>
        <begin position="269"/>
        <end position="511"/>
    </location>
</feature>
<dbReference type="Pfam" id="PF12804">
    <property type="entry name" value="NTP_transf_3"/>
    <property type="match status" value="1"/>
</dbReference>
<dbReference type="UniPathway" id="UPA00973"/>
<evidence type="ECO:0000256" key="1">
    <source>
        <dbReference type="ARBA" id="ARBA00007707"/>
    </source>
</evidence>
<dbReference type="PROSITE" id="PS00101">
    <property type="entry name" value="HEXAPEP_TRANSFERASES"/>
    <property type="match status" value="1"/>
</dbReference>
<dbReference type="RefSeq" id="WP_130493545.1">
    <property type="nucleotide sequence ID" value="NZ_SGXD01000003.1"/>
</dbReference>
<organism evidence="20 21">
    <name type="scientific">Motilibacter rhizosphaerae</name>
    <dbReference type="NCBI Taxonomy" id="598652"/>
    <lineage>
        <taxon>Bacteria</taxon>
        <taxon>Bacillati</taxon>
        <taxon>Actinomycetota</taxon>
        <taxon>Actinomycetes</taxon>
        <taxon>Motilibacterales</taxon>
        <taxon>Motilibacteraceae</taxon>
        <taxon>Motilibacter</taxon>
    </lineage>
</organism>
<keyword evidence="8 17" id="KW-0460">Magnesium</keyword>
<feature type="binding site" evidence="17">
    <location>
        <position position="187"/>
    </location>
    <ligand>
        <name>UDP-N-acetyl-alpha-D-glucosamine</name>
        <dbReference type="ChEBI" id="CHEBI:57705"/>
    </ligand>
</feature>
<evidence type="ECO:0000256" key="9">
    <source>
        <dbReference type="ARBA" id="ARBA00022960"/>
    </source>
</evidence>
<dbReference type="GO" id="GO:0016020">
    <property type="term" value="C:membrane"/>
    <property type="evidence" value="ECO:0007669"/>
    <property type="project" value="GOC"/>
</dbReference>
<dbReference type="PANTHER" id="PTHR43584:SF3">
    <property type="entry name" value="BIFUNCTIONAL PROTEIN GLMU"/>
    <property type="match status" value="1"/>
</dbReference>
<dbReference type="InterPro" id="IPR018357">
    <property type="entry name" value="Hexapep_transf_CS"/>
</dbReference>
<dbReference type="InterPro" id="IPR011004">
    <property type="entry name" value="Trimer_LpxA-like_sf"/>
</dbReference>
<dbReference type="CDD" id="cd02540">
    <property type="entry name" value="GT2_GlmU_N_bac"/>
    <property type="match status" value="1"/>
</dbReference>
<evidence type="ECO:0000256" key="11">
    <source>
        <dbReference type="ARBA" id="ARBA00023268"/>
    </source>
</evidence>
<evidence type="ECO:0000313" key="20">
    <source>
        <dbReference type="EMBL" id="RZS87419.1"/>
    </source>
</evidence>
<keyword evidence="5 17" id="KW-0548">Nucleotidyltransferase</keyword>
<dbReference type="InterPro" id="IPR050065">
    <property type="entry name" value="GlmU-like"/>
</dbReference>
<feature type="region of interest" description="Disordered" evidence="18">
    <location>
        <begin position="487"/>
        <end position="511"/>
    </location>
</feature>
<comment type="catalytic activity">
    <reaction evidence="14 17">
        <text>alpha-D-glucosamine 1-phosphate + acetyl-CoA = N-acetyl-alpha-D-glucosamine 1-phosphate + CoA + H(+)</text>
        <dbReference type="Rhea" id="RHEA:13725"/>
        <dbReference type="ChEBI" id="CHEBI:15378"/>
        <dbReference type="ChEBI" id="CHEBI:57287"/>
        <dbReference type="ChEBI" id="CHEBI:57288"/>
        <dbReference type="ChEBI" id="CHEBI:57776"/>
        <dbReference type="ChEBI" id="CHEBI:58516"/>
        <dbReference type="EC" id="2.3.1.157"/>
    </reaction>
</comment>
<sequence>MSDPTPRPDDSATSAAVSAVVVLAAGEGTRMRSAQPKVLHRAGGRPLVDSVLAAAGALAPGLLVVVVGAGREQVQAHLAGSSPTARTVVQERQGGTGHAVRVALEQLPGLTGTVVVTAGDTPLLRGSTLVALVEGHARAGAAATVLSAVLDDATGYGRVLRDADGGVSGIVEHKDATPAEREVREINSGVYAFDAELLRGALERLSTDNAQGEEYLTDVVGILRADGRLVAAVVADDPLDVAGVNDRVQLAEAEAVLRDRRLLDLMRAGATVVDPRTTWVDADVQVGRDAVLLPGTRLHGRTTVGAGAVVGPDVTLTDTEVGDGARVRCTTADGARIGPGAEVGPYTYLRPGTVLGARAKAGGFVEMKGAVLGEGAKVPHLSYVGDATVGEGANLGAGTIVANYDGVAKHRTEVGPHARVGSDTVLVAPVRVGAGAYVAAGSVITADVPPGALGVARGRQRAVDGWVARRRAGTASDAAARAADDAAARVAGAGQGETGTDGTAAGEGASA</sequence>
<comment type="subcellular location">
    <subcellularLocation>
        <location evidence="17">Cytoplasm</location>
    </subcellularLocation>
</comment>
<keyword evidence="9 17" id="KW-0133">Cell shape</keyword>
<feature type="region of interest" description="Pyrophosphorylase" evidence="17">
    <location>
        <begin position="1"/>
        <end position="247"/>
    </location>
</feature>
<comment type="pathway">
    <text evidence="17">Nucleotide-sugar biosynthesis; UDP-N-acetyl-alpha-D-glucosamine biosynthesis; UDP-N-acetyl-alpha-D-glucosamine from N-acetyl-alpha-D-glucosamine 1-phosphate: step 1/1.</text>
</comment>
<dbReference type="EMBL" id="SGXD01000003">
    <property type="protein sequence ID" value="RZS87419.1"/>
    <property type="molecule type" value="Genomic_DNA"/>
</dbReference>
<comment type="cofactor">
    <cofactor evidence="17">
        <name>Mg(2+)</name>
        <dbReference type="ChEBI" id="CHEBI:18420"/>
    </cofactor>
    <text evidence="17">Binds 1 Mg(2+) ion per subunit.</text>
</comment>
<reference evidence="20 21" key="1">
    <citation type="submission" date="2019-02" db="EMBL/GenBank/DDBJ databases">
        <title>Genomic Encyclopedia of Type Strains, Phase IV (KMG-IV): sequencing the most valuable type-strain genomes for metagenomic binning, comparative biology and taxonomic classification.</title>
        <authorList>
            <person name="Goeker M."/>
        </authorList>
    </citation>
    <scope>NUCLEOTIDE SEQUENCE [LARGE SCALE GENOMIC DNA]</scope>
    <source>
        <strain evidence="20 21">DSM 45622</strain>
    </source>
</reference>
<protein>
    <recommendedName>
        <fullName evidence="17">Bifunctional protein GlmU</fullName>
    </recommendedName>
    <domain>
        <recommendedName>
            <fullName evidence="17">UDP-N-acetylglucosamine pyrophosphorylase</fullName>
            <ecNumber evidence="17">2.7.7.23</ecNumber>
        </recommendedName>
        <alternativeName>
            <fullName evidence="17">N-acetylglucosamine-1-phosphate uridyltransferase</fullName>
        </alternativeName>
    </domain>
    <domain>
        <recommendedName>
            <fullName evidence="17">Glucosamine-1-phosphate N-acetyltransferase</fullName>
            <ecNumber evidence="17">2.3.1.157</ecNumber>
        </recommendedName>
    </domain>
</protein>
<keyword evidence="3 17" id="KW-0963">Cytoplasm</keyword>
<feature type="binding site" evidence="17">
    <location>
        <position position="394"/>
    </location>
    <ligand>
        <name>UDP-N-acetyl-alpha-D-glucosamine</name>
        <dbReference type="ChEBI" id="CHEBI:57705"/>
    </ligand>
</feature>
<evidence type="ECO:0000256" key="7">
    <source>
        <dbReference type="ARBA" id="ARBA00022737"/>
    </source>
</evidence>
<feature type="binding site" evidence="17">
    <location>
        <position position="368"/>
    </location>
    <ligand>
        <name>UDP-N-acetyl-alpha-D-glucosamine</name>
        <dbReference type="ChEBI" id="CHEBI:57705"/>
    </ligand>
</feature>
<dbReference type="InterPro" id="IPR029044">
    <property type="entry name" value="Nucleotide-diphossugar_trans"/>
</dbReference>
<evidence type="ECO:0000256" key="2">
    <source>
        <dbReference type="ARBA" id="ARBA00007947"/>
    </source>
</evidence>
<evidence type="ECO:0000256" key="17">
    <source>
        <dbReference type="HAMAP-Rule" id="MF_01631"/>
    </source>
</evidence>
<dbReference type="Proteomes" id="UP000293638">
    <property type="component" value="Unassembled WGS sequence"/>
</dbReference>
<evidence type="ECO:0000256" key="12">
    <source>
        <dbReference type="ARBA" id="ARBA00023315"/>
    </source>
</evidence>
<dbReference type="InterPro" id="IPR025877">
    <property type="entry name" value="MobA-like_NTP_Trfase"/>
</dbReference>
<dbReference type="EC" id="2.3.1.157" evidence="17"/>
<evidence type="ECO:0000256" key="16">
    <source>
        <dbReference type="ARBA" id="ARBA00049628"/>
    </source>
</evidence>
<feature type="binding site" evidence="17">
    <location>
        <position position="383"/>
    </location>
    <ligand>
        <name>UDP-N-acetyl-alpha-D-glucosamine</name>
        <dbReference type="ChEBI" id="CHEBI:57705"/>
    </ligand>
</feature>
<feature type="binding site" evidence="17">
    <location>
        <position position="350"/>
    </location>
    <ligand>
        <name>UDP-N-acetyl-alpha-D-glucosamine</name>
        <dbReference type="ChEBI" id="CHEBI:57705"/>
    </ligand>
</feature>
<dbReference type="UniPathway" id="UPA00113">
    <property type="reaction ID" value="UER00532"/>
</dbReference>
<feature type="binding site" evidence="17">
    <location>
        <begin position="23"/>
        <end position="26"/>
    </location>
    <ligand>
        <name>UDP-N-acetyl-alpha-D-glucosamine</name>
        <dbReference type="ChEBI" id="CHEBI:57705"/>
    </ligand>
</feature>
<feature type="domain" description="MobA-like NTP transferase" evidence="19">
    <location>
        <begin position="20"/>
        <end position="147"/>
    </location>
</feature>
<feature type="binding site" evidence="17">
    <location>
        <position position="422"/>
    </location>
    <ligand>
        <name>acetyl-CoA</name>
        <dbReference type="ChEBI" id="CHEBI:57288"/>
    </ligand>
</feature>
<feature type="binding site" evidence="17">
    <location>
        <position position="90"/>
    </location>
    <ligand>
        <name>UDP-N-acetyl-alpha-D-glucosamine</name>
        <dbReference type="ChEBI" id="CHEBI:57705"/>
    </ligand>
</feature>
<dbReference type="GO" id="GO:0009252">
    <property type="term" value="P:peptidoglycan biosynthetic process"/>
    <property type="evidence" value="ECO:0007669"/>
    <property type="project" value="UniProtKB-UniRule"/>
</dbReference>
<comment type="catalytic activity">
    <reaction evidence="15 17">
        <text>N-acetyl-alpha-D-glucosamine 1-phosphate + UTP + H(+) = UDP-N-acetyl-alpha-D-glucosamine + diphosphate</text>
        <dbReference type="Rhea" id="RHEA:13509"/>
        <dbReference type="ChEBI" id="CHEBI:15378"/>
        <dbReference type="ChEBI" id="CHEBI:33019"/>
        <dbReference type="ChEBI" id="CHEBI:46398"/>
        <dbReference type="ChEBI" id="CHEBI:57705"/>
        <dbReference type="ChEBI" id="CHEBI:57776"/>
        <dbReference type="EC" id="2.7.7.23"/>
    </reaction>
</comment>
<feature type="binding site" evidence="17">
    <location>
        <position position="397"/>
    </location>
    <ligand>
        <name>acetyl-CoA</name>
        <dbReference type="ChEBI" id="CHEBI:57288"/>
    </ligand>
</feature>
<keyword evidence="7 17" id="KW-0677">Repeat</keyword>
<evidence type="ECO:0000256" key="6">
    <source>
        <dbReference type="ARBA" id="ARBA00022723"/>
    </source>
</evidence>
<dbReference type="GO" id="GO:0009245">
    <property type="term" value="P:lipid A biosynthetic process"/>
    <property type="evidence" value="ECO:0007669"/>
    <property type="project" value="UniProtKB-UniRule"/>
</dbReference>
<comment type="subunit">
    <text evidence="17">Homotrimer.</text>
</comment>
<evidence type="ECO:0000256" key="15">
    <source>
        <dbReference type="ARBA" id="ARBA00048493"/>
    </source>
</evidence>
<name>A0A4Q7NQ56_9ACTN</name>
<feature type="binding site" evidence="17">
    <location>
        <position position="37"/>
    </location>
    <ligand>
        <name>UDP-N-acetyl-alpha-D-glucosamine</name>
        <dbReference type="ChEBI" id="CHEBI:57705"/>
    </ligand>
</feature>
<dbReference type="InterPro" id="IPR005882">
    <property type="entry name" value="Bifunctional_GlmU"/>
</dbReference>
<dbReference type="GO" id="GO:0019134">
    <property type="term" value="F:glucosamine-1-phosphate N-acetyltransferase activity"/>
    <property type="evidence" value="ECO:0007669"/>
    <property type="project" value="UniProtKB-UniRule"/>
</dbReference>
<dbReference type="NCBIfam" id="NF010932">
    <property type="entry name" value="PRK14352.1"/>
    <property type="match status" value="1"/>
</dbReference>
<dbReference type="InterPro" id="IPR038009">
    <property type="entry name" value="GlmU_C_LbH"/>
</dbReference>
<keyword evidence="21" id="KW-1185">Reference proteome</keyword>
<dbReference type="SUPFAM" id="SSF53448">
    <property type="entry name" value="Nucleotide-diphospho-sugar transferases"/>
    <property type="match status" value="1"/>
</dbReference>
<comment type="similarity">
    <text evidence="1 17">In the C-terminal section; belongs to the transferase hexapeptide repeat family.</text>
</comment>
<feature type="binding site" evidence="17">
    <location>
        <position position="157"/>
    </location>
    <ligand>
        <name>UDP-N-acetyl-alpha-D-glucosamine</name>
        <dbReference type="ChEBI" id="CHEBI:57705"/>
    </ligand>
</feature>